<reference evidence="3 6" key="1">
    <citation type="submission" date="2016-06" db="EMBL/GenBank/DDBJ databases">
        <authorList>
            <person name="Kjaerup R.B."/>
            <person name="Dalgaard T.S."/>
            <person name="Juul-Madsen H.R."/>
        </authorList>
    </citation>
    <scope>NUCLEOTIDE SEQUENCE [LARGE SCALE GENOMIC DNA]</scope>
    <source>
        <strain evidence="3 6">CECT 5115</strain>
    </source>
</reference>
<evidence type="ECO:0000313" key="6">
    <source>
        <dbReference type="Proteomes" id="UP000092871"/>
    </source>
</evidence>
<keyword evidence="1" id="KW-0472">Membrane</keyword>
<dbReference type="AlphaFoldDB" id="A0A1C3JW88"/>
<organism evidence="3 6">
    <name type="scientific">Marinomonas gallaica</name>
    <dbReference type="NCBI Taxonomy" id="1806667"/>
    <lineage>
        <taxon>Bacteria</taxon>
        <taxon>Pseudomonadati</taxon>
        <taxon>Pseudomonadota</taxon>
        <taxon>Gammaproteobacteria</taxon>
        <taxon>Oceanospirillales</taxon>
        <taxon>Oceanospirillaceae</taxon>
        <taxon>Marinomonas</taxon>
    </lineage>
</organism>
<dbReference type="InterPro" id="IPR018649">
    <property type="entry name" value="SHOCT"/>
</dbReference>
<gene>
    <name evidence="3" type="ORF">MGA5115_03498</name>
    <name evidence="4" type="ORF">MGA5116_03470</name>
</gene>
<dbReference type="EMBL" id="FLRB01000035">
    <property type="protein sequence ID" value="SBT22840.1"/>
    <property type="molecule type" value="Genomic_DNA"/>
</dbReference>
<proteinExistence type="predicted"/>
<keyword evidence="1" id="KW-0812">Transmembrane</keyword>
<accession>A0A1C3JW88</accession>
<dbReference type="EMBL" id="FLRA01000035">
    <property type="protein sequence ID" value="SBT19336.1"/>
    <property type="molecule type" value="Genomic_DNA"/>
</dbReference>
<dbReference type="Pfam" id="PF09851">
    <property type="entry name" value="SHOCT"/>
    <property type="match status" value="1"/>
</dbReference>
<protein>
    <recommendedName>
        <fullName evidence="2">SHOCT domain-containing protein</fullName>
    </recommendedName>
</protein>
<dbReference type="RefSeq" id="WP_067038598.1">
    <property type="nucleotide sequence ID" value="NZ_FLRA01000035.1"/>
</dbReference>
<keyword evidence="1" id="KW-1133">Transmembrane helix</keyword>
<name>A0A1C3JW88_9GAMM</name>
<feature type="domain" description="SHOCT" evidence="2">
    <location>
        <begin position="78"/>
        <end position="105"/>
    </location>
</feature>
<keyword evidence="5" id="KW-1185">Reference proteome</keyword>
<evidence type="ECO:0000256" key="1">
    <source>
        <dbReference type="SAM" id="Phobius"/>
    </source>
</evidence>
<dbReference type="Proteomes" id="UP000092871">
    <property type="component" value="Unassembled WGS sequence"/>
</dbReference>
<evidence type="ECO:0000313" key="3">
    <source>
        <dbReference type="EMBL" id="SBT19336.1"/>
    </source>
</evidence>
<dbReference type="Proteomes" id="UP000092840">
    <property type="component" value="Unassembled WGS sequence"/>
</dbReference>
<dbReference type="OrthoDB" id="7596142at2"/>
<feature type="transmembrane region" description="Helical" evidence="1">
    <location>
        <begin position="20"/>
        <end position="44"/>
    </location>
</feature>
<sequence length="107" mass="12398">MENDQVEIIEDNSETVKLLTFVYFILGLIIPFWIITLPVFWFLAYRDYKSPNGKPLFSNQPTAPAQTAKVVTPTQNFEALEKLNELKEKGILTEDEYNREKSKILNS</sequence>
<evidence type="ECO:0000259" key="2">
    <source>
        <dbReference type="Pfam" id="PF09851"/>
    </source>
</evidence>
<evidence type="ECO:0000313" key="5">
    <source>
        <dbReference type="Proteomes" id="UP000092840"/>
    </source>
</evidence>
<evidence type="ECO:0000313" key="4">
    <source>
        <dbReference type="EMBL" id="SBT22840.1"/>
    </source>
</evidence>
<reference evidence="4 5" key="2">
    <citation type="submission" date="2016-06" db="EMBL/GenBank/DDBJ databases">
        <authorList>
            <person name="Rodrigo-Torres L."/>
            <person name="Arahal D.R."/>
        </authorList>
    </citation>
    <scope>NUCLEOTIDE SEQUENCE [LARGE SCALE GENOMIC DNA]</scope>
    <source>
        <strain evidence="4 5">CECT 5116</strain>
    </source>
</reference>